<proteinExistence type="predicted"/>
<dbReference type="Pfam" id="PF24883">
    <property type="entry name" value="NPHP3_N"/>
    <property type="match status" value="1"/>
</dbReference>
<dbReference type="Pfam" id="PF22939">
    <property type="entry name" value="WHD_GPIID"/>
    <property type="match status" value="1"/>
</dbReference>
<dbReference type="InParanoid" id="A0A3N4KU30"/>
<dbReference type="EMBL" id="ML119120">
    <property type="protein sequence ID" value="RPB14017.1"/>
    <property type="molecule type" value="Genomic_DNA"/>
</dbReference>
<sequence length="388" mass="45138">KRANVLNWVCSDNVDTKHNDVSNRMQEGTGQWLIREPKFQEWYTGVSHTKMLWGYGIPGAGKTFIRRYVISAAVFNYLEEQSSALNYGMAHIYFDYKEREQQRPENVVSSLVKQFARRIPYLPAVLEEMHGKFKNHLKGPTLEELYPILITITRLFSRSYIIFDALDECDEKQRKGLLPLLLRMEKDGINLFLTSRPHPEDIQEYFANGSLKIEISAHEEDIRRYVENRIEENSRAKRLIKQGKCQERIVTDLLDCAKGMFLLVHFHIEFLCQQTTAKKILLELGRIKDSSSRGLDPTYDRAMENLRGQAKCCEEMALKILLWLVKARRTLTVDEIRVAISIEDDRYELDELDLPDIATLLDICAGLVIIDEDTNTIRLAHYTVQEYL</sequence>
<reference evidence="4 5" key="1">
    <citation type="journal article" date="2018" name="Nat. Ecol. Evol.">
        <title>Pezizomycetes genomes reveal the molecular basis of ectomycorrhizal truffle lifestyle.</title>
        <authorList>
            <person name="Murat C."/>
            <person name="Payen T."/>
            <person name="Noel B."/>
            <person name="Kuo A."/>
            <person name="Morin E."/>
            <person name="Chen J."/>
            <person name="Kohler A."/>
            <person name="Krizsan K."/>
            <person name="Balestrini R."/>
            <person name="Da Silva C."/>
            <person name="Montanini B."/>
            <person name="Hainaut M."/>
            <person name="Levati E."/>
            <person name="Barry K.W."/>
            <person name="Belfiori B."/>
            <person name="Cichocki N."/>
            <person name="Clum A."/>
            <person name="Dockter R.B."/>
            <person name="Fauchery L."/>
            <person name="Guy J."/>
            <person name="Iotti M."/>
            <person name="Le Tacon F."/>
            <person name="Lindquist E.A."/>
            <person name="Lipzen A."/>
            <person name="Malagnac F."/>
            <person name="Mello A."/>
            <person name="Molinier V."/>
            <person name="Miyauchi S."/>
            <person name="Poulain J."/>
            <person name="Riccioni C."/>
            <person name="Rubini A."/>
            <person name="Sitrit Y."/>
            <person name="Splivallo R."/>
            <person name="Traeger S."/>
            <person name="Wang M."/>
            <person name="Zifcakova L."/>
            <person name="Wipf D."/>
            <person name="Zambonelli A."/>
            <person name="Paolocci F."/>
            <person name="Nowrousian M."/>
            <person name="Ottonello S."/>
            <person name="Baldrian P."/>
            <person name="Spatafora J.W."/>
            <person name="Henrissat B."/>
            <person name="Nagy L.G."/>
            <person name="Aury J.M."/>
            <person name="Wincker P."/>
            <person name="Grigoriev I.V."/>
            <person name="Bonfante P."/>
            <person name="Martin F.M."/>
        </authorList>
    </citation>
    <scope>NUCLEOTIDE SEQUENCE [LARGE SCALE GENOMIC DNA]</scope>
    <source>
        <strain evidence="4 5">CCBAS932</strain>
    </source>
</reference>
<feature type="non-terminal residue" evidence="4">
    <location>
        <position position="388"/>
    </location>
</feature>
<feature type="domain" description="GPI inositol-deacylase winged helix" evidence="2">
    <location>
        <begin position="313"/>
        <end position="388"/>
    </location>
</feature>
<keyword evidence="5" id="KW-1185">Reference proteome</keyword>
<accession>A0A3N4KU30</accession>
<dbReference type="InterPro" id="IPR027417">
    <property type="entry name" value="P-loop_NTPase"/>
</dbReference>
<evidence type="ECO:0000259" key="3">
    <source>
        <dbReference type="Pfam" id="PF24883"/>
    </source>
</evidence>
<dbReference type="Gene3D" id="3.40.50.300">
    <property type="entry name" value="P-loop containing nucleotide triphosphate hydrolases"/>
    <property type="match status" value="1"/>
</dbReference>
<organism evidence="4 5">
    <name type="scientific">Morchella conica CCBAS932</name>
    <dbReference type="NCBI Taxonomy" id="1392247"/>
    <lineage>
        <taxon>Eukaryota</taxon>
        <taxon>Fungi</taxon>
        <taxon>Dikarya</taxon>
        <taxon>Ascomycota</taxon>
        <taxon>Pezizomycotina</taxon>
        <taxon>Pezizomycetes</taxon>
        <taxon>Pezizales</taxon>
        <taxon>Morchellaceae</taxon>
        <taxon>Morchella</taxon>
    </lineage>
</organism>
<dbReference type="STRING" id="1392247.A0A3N4KU30"/>
<dbReference type="OrthoDB" id="448455at2759"/>
<dbReference type="Proteomes" id="UP000277580">
    <property type="component" value="Unassembled WGS sequence"/>
</dbReference>
<evidence type="ECO:0008006" key="6">
    <source>
        <dbReference type="Google" id="ProtNLM"/>
    </source>
</evidence>
<gene>
    <name evidence="4" type="ORF">P167DRAFT_477962</name>
</gene>
<dbReference type="PANTHER" id="PTHR10039:SF15">
    <property type="entry name" value="NACHT DOMAIN-CONTAINING PROTEIN"/>
    <property type="match status" value="1"/>
</dbReference>
<evidence type="ECO:0000259" key="2">
    <source>
        <dbReference type="Pfam" id="PF22939"/>
    </source>
</evidence>
<evidence type="ECO:0000313" key="5">
    <source>
        <dbReference type="Proteomes" id="UP000277580"/>
    </source>
</evidence>
<evidence type="ECO:0000313" key="4">
    <source>
        <dbReference type="EMBL" id="RPB14017.1"/>
    </source>
</evidence>
<feature type="non-terminal residue" evidence="4">
    <location>
        <position position="1"/>
    </location>
</feature>
<evidence type="ECO:0000256" key="1">
    <source>
        <dbReference type="ARBA" id="ARBA00022737"/>
    </source>
</evidence>
<dbReference type="PANTHER" id="PTHR10039">
    <property type="entry name" value="AMELOGENIN"/>
    <property type="match status" value="1"/>
</dbReference>
<dbReference type="InterPro" id="IPR054471">
    <property type="entry name" value="GPIID_WHD"/>
</dbReference>
<dbReference type="InterPro" id="IPR056884">
    <property type="entry name" value="NPHP3-like_N"/>
</dbReference>
<feature type="domain" description="Nephrocystin 3-like N-terminal" evidence="3">
    <location>
        <begin position="28"/>
        <end position="196"/>
    </location>
</feature>
<keyword evidence="1" id="KW-0677">Repeat</keyword>
<name>A0A3N4KU30_9PEZI</name>
<dbReference type="SUPFAM" id="SSF52540">
    <property type="entry name" value="P-loop containing nucleoside triphosphate hydrolases"/>
    <property type="match status" value="1"/>
</dbReference>
<protein>
    <recommendedName>
        <fullName evidence="6">NACHT domain-containing protein</fullName>
    </recommendedName>
</protein>
<dbReference type="AlphaFoldDB" id="A0A3N4KU30"/>